<dbReference type="InterPro" id="IPR001733">
    <property type="entry name" value="Peptidase_S26B"/>
</dbReference>
<dbReference type="KEGG" id="tgg:A3K92_07780"/>
<evidence type="ECO:0000256" key="4">
    <source>
        <dbReference type="ARBA" id="ARBA00023136"/>
    </source>
</evidence>
<dbReference type="NCBIfam" id="TIGR02228">
    <property type="entry name" value="sigpep_I_arch"/>
    <property type="match status" value="1"/>
</dbReference>
<evidence type="ECO:0000259" key="6">
    <source>
        <dbReference type="Pfam" id="PF10502"/>
    </source>
</evidence>
<keyword evidence="3 5" id="KW-1133">Transmembrane helix</keyword>
<keyword evidence="8" id="KW-1185">Reference proteome</keyword>
<dbReference type="GO" id="GO:0016020">
    <property type="term" value="C:membrane"/>
    <property type="evidence" value="ECO:0007669"/>
    <property type="project" value="UniProtKB-SubCell"/>
</dbReference>
<dbReference type="OrthoDB" id="4822at2157"/>
<accession>A0A2Z2M6U8</accession>
<dbReference type="GO" id="GO:0004252">
    <property type="term" value="F:serine-type endopeptidase activity"/>
    <property type="evidence" value="ECO:0007669"/>
    <property type="project" value="InterPro"/>
</dbReference>
<dbReference type="CDD" id="cd06530">
    <property type="entry name" value="S26_SPase_I"/>
    <property type="match status" value="1"/>
</dbReference>
<dbReference type="RefSeq" id="WP_157722443.1">
    <property type="nucleotide sequence ID" value="NZ_CP014855.1"/>
</dbReference>
<evidence type="ECO:0000256" key="1">
    <source>
        <dbReference type="ARBA" id="ARBA00004370"/>
    </source>
</evidence>
<dbReference type="PANTHER" id="PTHR10806:SF6">
    <property type="entry name" value="SIGNAL PEPTIDASE COMPLEX CATALYTIC SUBUNIT SEC11"/>
    <property type="match status" value="1"/>
</dbReference>
<dbReference type="InterPro" id="IPR019533">
    <property type="entry name" value="Peptidase_S26"/>
</dbReference>
<dbReference type="PANTHER" id="PTHR10806">
    <property type="entry name" value="SIGNAL PEPTIDASE COMPLEX CATALYTIC SUBUNIT SEC11"/>
    <property type="match status" value="1"/>
</dbReference>
<dbReference type="Pfam" id="PF10502">
    <property type="entry name" value="Peptidase_S26"/>
    <property type="match status" value="1"/>
</dbReference>
<dbReference type="SUPFAM" id="SSF51306">
    <property type="entry name" value="LexA/Signal peptidase"/>
    <property type="match status" value="1"/>
</dbReference>
<dbReference type="GO" id="GO:0006465">
    <property type="term" value="P:signal peptide processing"/>
    <property type="evidence" value="ECO:0007669"/>
    <property type="project" value="InterPro"/>
</dbReference>
<dbReference type="Gene3D" id="2.10.109.10">
    <property type="entry name" value="Umud Fragment, subunit A"/>
    <property type="match status" value="1"/>
</dbReference>
<dbReference type="GeneID" id="33332444"/>
<evidence type="ECO:0000313" key="8">
    <source>
        <dbReference type="Proteomes" id="UP000250134"/>
    </source>
</evidence>
<feature type="domain" description="Peptidase S26" evidence="6">
    <location>
        <begin position="5"/>
        <end position="71"/>
    </location>
</feature>
<name>A0A2Z2M6U8_THEGO</name>
<evidence type="ECO:0000256" key="2">
    <source>
        <dbReference type="ARBA" id="ARBA00022692"/>
    </source>
</evidence>
<feature type="transmembrane region" description="Helical" evidence="5">
    <location>
        <begin position="136"/>
        <end position="161"/>
    </location>
</feature>
<feature type="transmembrane region" description="Helical" evidence="5">
    <location>
        <begin position="182"/>
        <end position="203"/>
    </location>
</feature>
<dbReference type="InterPro" id="IPR036286">
    <property type="entry name" value="LexA/Signal_pep-like_sf"/>
</dbReference>
<protein>
    <recommendedName>
        <fullName evidence="6">Peptidase S26 domain-containing protein</fullName>
    </recommendedName>
</protein>
<dbReference type="EMBL" id="CP014855">
    <property type="protein sequence ID" value="ASJ01386.1"/>
    <property type="molecule type" value="Genomic_DNA"/>
</dbReference>
<dbReference type="Proteomes" id="UP000250134">
    <property type="component" value="Chromosome"/>
</dbReference>
<evidence type="ECO:0000256" key="5">
    <source>
        <dbReference type="SAM" id="Phobius"/>
    </source>
</evidence>
<feature type="transmembrane region" description="Helical" evidence="5">
    <location>
        <begin position="263"/>
        <end position="285"/>
    </location>
</feature>
<proteinExistence type="predicted"/>
<keyword evidence="4 5" id="KW-0472">Membrane</keyword>
<reference evidence="7 8" key="1">
    <citation type="submission" date="2016-03" db="EMBL/GenBank/DDBJ databases">
        <title>Complete genome sequence of Thermococcus gorgonarius.</title>
        <authorList>
            <person name="Oger P.M."/>
        </authorList>
    </citation>
    <scope>NUCLEOTIDE SEQUENCE [LARGE SCALE GENOMIC DNA]</scope>
    <source>
        <strain evidence="7 8">W-12</strain>
    </source>
</reference>
<dbReference type="AlphaFoldDB" id="A0A2Z2M6U8"/>
<sequence length="305" mass="34846">MKIRSIILLVIILLLLPVIPYLTRLTPMVVLSGSMIPYFNPGDIVLLEKTDPAQVEVGDVVAFHPPNSKDETTFVTHRVVDIVEENGTRYFKTKGDNNGDEDPFLVPQENVYGKAVFSIPKLGFLTRHNPDKRARFLFYLFTILVPGMAVVLTELPKILHYSPKLDRQLIRLSLVRARSREVVLFPRLGGVFLVSLIFFTLLLSPSIEDGRNTGRLPVLVLRRGVPDYELIRPGEELVGDYDYAVNSVLPVMWVVRLYEVNPFILRGLNLILSLAITILAFPLWLKEEPNFRIVRRRNKYVTRRA</sequence>
<organism evidence="7 8">
    <name type="scientific">Thermococcus gorgonarius</name>
    <dbReference type="NCBI Taxonomy" id="71997"/>
    <lineage>
        <taxon>Archaea</taxon>
        <taxon>Methanobacteriati</taxon>
        <taxon>Methanobacteriota</taxon>
        <taxon>Thermococci</taxon>
        <taxon>Thermococcales</taxon>
        <taxon>Thermococcaceae</taxon>
        <taxon>Thermococcus</taxon>
    </lineage>
</organism>
<keyword evidence="2 5" id="KW-0812">Transmembrane</keyword>
<evidence type="ECO:0000313" key="7">
    <source>
        <dbReference type="EMBL" id="ASJ01386.1"/>
    </source>
</evidence>
<evidence type="ECO:0000256" key="3">
    <source>
        <dbReference type="ARBA" id="ARBA00022989"/>
    </source>
</evidence>
<gene>
    <name evidence="7" type="ORF">A3K92_07780</name>
</gene>
<dbReference type="PRINTS" id="PR00728">
    <property type="entry name" value="SIGNALPTASE"/>
</dbReference>
<comment type="subcellular location">
    <subcellularLocation>
        <location evidence="1">Membrane</location>
    </subcellularLocation>
</comment>